<reference evidence="1 2" key="1">
    <citation type="submission" date="2017-08" db="EMBL/GenBank/DDBJ databases">
        <title>Infants hospitalized years apart are colonized by the same room-sourced microbial strains.</title>
        <authorList>
            <person name="Brooks B."/>
            <person name="Olm M.R."/>
            <person name="Firek B.A."/>
            <person name="Baker R."/>
            <person name="Thomas B.C."/>
            <person name="Morowitz M.J."/>
            <person name="Banfield J.F."/>
        </authorList>
    </citation>
    <scope>NUCLEOTIDE SEQUENCE [LARGE SCALE GENOMIC DNA]</scope>
    <source>
        <strain evidence="1">S2_003_000_R2_14</strain>
    </source>
</reference>
<dbReference type="InterPro" id="IPR009078">
    <property type="entry name" value="Ferritin-like_SF"/>
</dbReference>
<evidence type="ECO:0000313" key="2">
    <source>
        <dbReference type="Proteomes" id="UP000249061"/>
    </source>
</evidence>
<proteinExistence type="predicted"/>
<dbReference type="PROSITE" id="PS51257">
    <property type="entry name" value="PROKAR_LIPOPROTEIN"/>
    <property type="match status" value="1"/>
</dbReference>
<evidence type="ECO:0000313" key="1">
    <source>
        <dbReference type="EMBL" id="PZR09348.1"/>
    </source>
</evidence>
<dbReference type="CDD" id="cd00657">
    <property type="entry name" value="Ferritin_like"/>
    <property type="match status" value="1"/>
</dbReference>
<dbReference type="Proteomes" id="UP000249061">
    <property type="component" value="Unassembled WGS sequence"/>
</dbReference>
<gene>
    <name evidence="1" type="ORF">DI536_22465</name>
</gene>
<dbReference type="SUPFAM" id="SSF47240">
    <property type="entry name" value="Ferritin-like"/>
    <property type="match status" value="1"/>
</dbReference>
<protein>
    <submittedName>
        <fullName evidence="1">Ferritin</fullName>
    </submittedName>
</protein>
<dbReference type="AlphaFoldDB" id="A0A2W5UJX2"/>
<comment type="caution">
    <text evidence="1">The sequence shown here is derived from an EMBL/GenBank/DDBJ whole genome shotgun (WGS) entry which is preliminary data.</text>
</comment>
<sequence>MSSPVRAWIRRALQLSVVAPLALTACGPDLKNSTAFQCEEFHPALTGLELPVIPDVMELRTVSNRQFNDPASRSSTSSSRVGVVCLTANDKPTCEAAFATLEPGGGFAAECSQLCVDYHLATTRGDTVTAVATLEQLKNFLGPIDTPQEAMLIAFANRFRVSCDDASRGSAKSDRGGWQVIATSGHACGEGTALIRHYLHVSTDGELTEERSEVLQRGMPGCAIGRRPAGLSSRGVSACDEAVGRHFAQLAHLEAASVPAFEQLHDELSLHGAPVELRRDALRSALDEFHHTKLMTGLSHRFGAHPEAPQLSAFTPRSLLSLARDNAVEGCVRETFGALVAQYQARHAEDAEVRATMTRIAEDETRHAELSWAIDAWAMHNLSAAERVSVHLARRRALEALREEVKTAYDPDVARLAGLPSPQVAAVMLDALFAEA</sequence>
<accession>A0A2W5UJX2</accession>
<name>A0A2W5UJX2_9BACT</name>
<organism evidence="1 2">
    <name type="scientific">Archangium gephyra</name>
    <dbReference type="NCBI Taxonomy" id="48"/>
    <lineage>
        <taxon>Bacteria</taxon>
        <taxon>Pseudomonadati</taxon>
        <taxon>Myxococcota</taxon>
        <taxon>Myxococcia</taxon>
        <taxon>Myxococcales</taxon>
        <taxon>Cystobacterineae</taxon>
        <taxon>Archangiaceae</taxon>
        <taxon>Archangium</taxon>
    </lineage>
</organism>
<dbReference type="EMBL" id="QFQP01000021">
    <property type="protein sequence ID" value="PZR09348.1"/>
    <property type="molecule type" value="Genomic_DNA"/>
</dbReference>